<dbReference type="OrthoDB" id="10040922at2759"/>
<dbReference type="Gramene" id="KZM96999">
    <property type="protein sequence ID" value="KZM96999"/>
    <property type="gene ID" value="DCAR_015639"/>
</dbReference>
<reference evidence="1" key="1">
    <citation type="journal article" date="2016" name="Nat. Genet.">
        <title>A high-quality carrot genome assembly provides new insights into carotenoid accumulation and asterid genome evolution.</title>
        <authorList>
            <person name="Iorizzo M."/>
            <person name="Ellison S."/>
            <person name="Senalik D."/>
            <person name="Zeng P."/>
            <person name="Satapoomin P."/>
            <person name="Huang J."/>
            <person name="Bowman M."/>
            <person name="Iovene M."/>
            <person name="Sanseverino W."/>
            <person name="Cavagnaro P."/>
            <person name="Yildiz M."/>
            <person name="Macko-Podgorni A."/>
            <person name="Moranska E."/>
            <person name="Grzebelus E."/>
            <person name="Grzebelus D."/>
            <person name="Ashrafi H."/>
            <person name="Zheng Z."/>
            <person name="Cheng S."/>
            <person name="Spooner D."/>
            <person name="Van Deynze A."/>
            <person name="Simon P."/>
        </authorList>
    </citation>
    <scope>NUCLEOTIDE SEQUENCE</scope>
    <source>
        <tissue evidence="1">Leaf</tissue>
    </source>
</reference>
<dbReference type="InterPro" id="IPR026961">
    <property type="entry name" value="PGG_dom"/>
</dbReference>
<keyword evidence="2" id="KW-1185">Reference proteome</keyword>
<dbReference type="Proteomes" id="UP000077755">
    <property type="component" value="Chromosome 4"/>
</dbReference>
<organism evidence="1 2">
    <name type="scientific">Daucus carota subsp. sativus</name>
    <name type="common">Carrot</name>
    <dbReference type="NCBI Taxonomy" id="79200"/>
    <lineage>
        <taxon>Eukaryota</taxon>
        <taxon>Viridiplantae</taxon>
        <taxon>Streptophyta</taxon>
        <taxon>Embryophyta</taxon>
        <taxon>Tracheophyta</taxon>
        <taxon>Spermatophyta</taxon>
        <taxon>Magnoliopsida</taxon>
        <taxon>eudicotyledons</taxon>
        <taxon>Gunneridae</taxon>
        <taxon>Pentapetalae</taxon>
        <taxon>asterids</taxon>
        <taxon>campanulids</taxon>
        <taxon>Apiales</taxon>
        <taxon>Apiaceae</taxon>
        <taxon>Apioideae</taxon>
        <taxon>Scandiceae</taxon>
        <taxon>Daucinae</taxon>
        <taxon>Daucus</taxon>
        <taxon>Daucus sect. Daucus</taxon>
    </lineage>
</organism>
<sequence length="184" mass="20992">MKLPEESGFDLLRDYNWSAKDTEFKIFEKKLMKEELDRCRKKTNAQIMFIAYTTGSFRVGFTMPGGYPQNREPDEEKVLLSKKTAFNAFVTTYGCIVFGIIDIFSFSLADCIFTRRYRPIVYTSTVLNIISVTAMMLTFITGTYNIVSVIAMMLTFITGTYNVVSVIAMMLTFIAGEHITLFLS</sequence>
<protein>
    <submittedName>
        <fullName evidence="1">Uncharacterized protein</fullName>
    </submittedName>
</protein>
<gene>
    <name evidence="1" type="ORF">DCAR_0415087</name>
</gene>
<reference evidence="1" key="2">
    <citation type="submission" date="2022-03" db="EMBL/GenBank/DDBJ databases">
        <title>Draft title - Genomic analysis of global carrot germplasm unveils the trajectory of domestication and the origin of high carotenoid orange carrot.</title>
        <authorList>
            <person name="Iorizzo M."/>
            <person name="Ellison S."/>
            <person name="Senalik D."/>
            <person name="Macko-Podgorni A."/>
            <person name="Grzebelus D."/>
            <person name="Bostan H."/>
            <person name="Rolling W."/>
            <person name="Curaba J."/>
            <person name="Simon P."/>
        </authorList>
    </citation>
    <scope>NUCLEOTIDE SEQUENCE</scope>
    <source>
        <tissue evidence="1">Leaf</tissue>
    </source>
</reference>
<accession>A0A165A6Q8</accession>
<evidence type="ECO:0000313" key="2">
    <source>
        <dbReference type="Proteomes" id="UP000077755"/>
    </source>
</evidence>
<dbReference type="EMBL" id="CP093346">
    <property type="protein sequence ID" value="WOG95760.1"/>
    <property type="molecule type" value="Genomic_DNA"/>
</dbReference>
<dbReference type="AlphaFoldDB" id="A0A165A6Q8"/>
<name>A0A165A6Q8_DAUCS</name>
<dbReference type="Pfam" id="PF13962">
    <property type="entry name" value="PGG"/>
    <property type="match status" value="1"/>
</dbReference>
<evidence type="ECO:0000313" key="1">
    <source>
        <dbReference type="EMBL" id="WOG95760.1"/>
    </source>
</evidence>
<proteinExistence type="predicted"/>